<dbReference type="Proteomes" id="UP001281761">
    <property type="component" value="Unassembled WGS sequence"/>
</dbReference>
<name>A0ABQ9X0V3_9EUKA</name>
<keyword evidence="3" id="KW-1185">Reference proteome</keyword>
<feature type="region of interest" description="Disordered" evidence="1">
    <location>
        <begin position="206"/>
        <end position="241"/>
    </location>
</feature>
<organism evidence="2 3">
    <name type="scientific">Blattamonas nauphoetae</name>
    <dbReference type="NCBI Taxonomy" id="2049346"/>
    <lineage>
        <taxon>Eukaryota</taxon>
        <taxon>Metamonada</taxon>
        <taxon>Preaxostyla</taxon>
        <taxon>Oxymonadida</taxon>
        <taxon>Blattamonas</taxon>
    </lineage>
</organism>
<dbReference type="InterPro" id="IPR011050">
    <property type="entry name" value="Pectin_lyase_fold/virulence"/>
</dbReference>
<gene>
    <name evidence="2" type="ORF">BLNAU_19853</name>
</gene>
<evidence type="ECO:0008006" key="4">
    <source>
        <dbReference type="Google" id="ProtNLM"/>
    </source>
</evidence>
<proteinExistence type="predicted"/>
<dbReference type="EMBL" id="JARBJD010000268">
    <property type="protein sequence ID" value="KAK2945213.1"/>
    <property type="molecule type" value="Genomic_DNA"/>
</dbReference>
<evidence type="ECO:0000313" key="3">
    <source>
        <dbReference type="Proteomes" id="UP001281761"/>
    </source>
</evidence>
<dbReference type="SUPFAM" id="SSF51126">
    <property type="entry name" value="Pectin lyase-like"/>
    <property type="match status" value="3"/>
</dbReference>
<accession>A0ABQ9X0V3</accession>
<sequence length="1435" mass="156178">MTIVAERIGSSKKASLLRQMESTDIRCAIVAASSIHVAFCEFFWTDLKSIFVLRSSSPSTQTSSSITLAWCTLNNSVHFLTPIVEDMQTDSAEGAFNMNMVGTRIENMNVVGADGVCVSQTNHRNDITSFAGISTTVSGLRIMNVSSQPVEVKKASSLFSQRMIGCAIWGSNNHLSGSALRDMNGGGSFLCSNSSFDWCHTTSAERPSFASQSSPTIASHSPTLKIPNQAEPGDDPDDPYTGKSYDGVDRFITQNVPITFTRCEFTNMKYTVTSSSEMFAGGSAIFLNSSSNPASIVSCSFSNCSVISMWTVYGGCVFLYKLTTSTNTVHNCSFADWYPSNDAYSNQKGGGIGTYGTSAPLQITNTNFTLSGDTTNTNNGGFFSSCSSAYVGQSTTITDCRFIGDAKTTGLVMNFDTSSSSTGTLSVTDSQILNTNCQLAHKALIFESSSGFTRTDITNTAIRFSYASSDTRPFLFVDCQLDNCSVSSNSLMMFLISGTSFTGKPTDTSTSIIQLSSSSHVVIHKCDFTDCSPGSTSLSLITSNTARSLVVDTCSFTRCSGGSSIVYVEKAYSFIYFCSFTNVTGLNSSVLTFYSNHANFFESCRFDLEETKNVDIYVPTSQFTYLNDTVVTGCTSNRQMYFGTYNERKELTTVKVVTAEAEKNEMRVGTWSTESEEDPQQQIPTFSSLSDAFATLQPSSPPTNIITLSDGNFTENAHLEVSQLVEIVGAGSTIDDSHSTQLTTKGIISKSTGKLTLRSLRLMPSSPSSVLASSEDSGIVILLNVIVEDISEHSTPLFKFTAGSSEIRHSFFKNIESTDSLIRVLGTSSLTITNTLFLTITRTSTAPIAAETTQCASCIEGKTSGAVKLMYCRFGACTTNGRAGAIDLDQNDENSAVEISYCYFDRNSGGTDVPDAVRGDDVVLKSFDDSSILLDFSTIQSFPSLFSFLINSEHPVVPPPALLSMSNTGVDDPLTWSYSYGRISKSLIEKHSLQFLLESRFRNNIKTELKTDFSYNETMTPFVFQNSTVFAFDELTTPAFTCDKDSSLELINTVLKLTNPTLTYPFVDATGPSVYVSSQSFFQPITLDNTPFVRLNRSEKDADLVYQSTAPRLEAPLTAPFISTAKGAFLHIEDGTVHFQQDKYNSSSDEQGGLFSCSAKQGGVFFSQESSVNMNGGTFSNCEADEGGIAYLFSSSLLIESTTLVSNSAKRGGVFFIDFGNDSPSSVISKNTVCYTNNTAHDEDENGVDWGKGGAIFVTGTTTSKTPLVLTDSRFEENTATFGNDVFVEESVVGETGPDRLSGCVGESYSRFPHLEIENHNLEDDELHRISNFIPYPSVRISNYGSDVPICKWSIVDCKTLIYALQFLQTTYANESSFQRQCVQVHDAMTTEPIELDKPICSISVRQSPIHTTCLSQQHITRRRESCSRLMMRRG</sequence>
<protein>
    <recommendedName>
        <fullName evidence="4">Right handed beta helix domain-containing protein</fullName>
    </recommendedName>
</protein>
<evidence type="ECO:0000256" key="1">
    <source>
        <dbReference type="SAM" id="MobiDB-lite"/>
    </source>
</evidence>
<reference evidence="2 3" key="1">
    <citation type="journal article" date="2022" name="bioRxiv">
        <title>Genomics of Preaxostyla Flagellates Illuminates Evolutionary Transitions and the Path Towards Mitochondrial Loss.</title>
        <authorList>
            <person name="Novak L.V.F."/>
            <person name="Treitli S.C."/>
            <person name="Pyrih J."/>
            <person name="Halakuc P."/>
            <person name="Pipaliya S.V."/>
            <person name="Vacek V."/>
            <person name="Brzon O."/>
            <person name="Soukal P."/>
            <person name="Eme L."/>
            <person name="Dacks J.B."/>
            <person name="Karnkowska A."/>
            <person name="Elias M."/>
            <person name="Hampl V."/>
        </authorList>
    </citation>
    <scope>NUCLEOTIDE SEQUENCE [LARGE SCALE GENOMIC DNA]</scope>
    <source>
        <strain evidence="2">NAU3</strain>
        <tissue evidence="2">Gut</tissue>
    </source>
</reference>
<evidence type="ECO:0000313" key="2">
    <source>
        <dbReference type="EMBL" id="KAK2945213.1"/>
    </source>
</evidence>
<feature type="compositionally biased region" description="Polar residues" evidence="1">
    <location>
        <begin position="206"/>
        <end position="222"/>
    </location>
</feature>
<comment type="caution">
    <text evidence="2">The sequence shown here is derived from an EMBL/GenBank/DDBJ whole genome shotgun (WGS) entry which is preliminary data.</text>
</comment>